<dbReference type="EMBL" id="OZ075134">
    <property type="protein sequence ID" value="CAL4990923.1"/>
    <property type="molecule type" value="Genomic_DNA"/>
</dbReference>
<organism evidence="3 4">
    <name type="scientific">Urochloa decumbens</name>
    <dbReference type="NCBI Taxonomy" id="240449"/>
    <lineage>
        <taxon>Eukaryota</taxon>
        <taxon>Viridiplantae</taxon>
        <taxon>Streptophyta</taxon>
        <taxon>Embryophyta</taxon>
        <taxon>Tracheophyta</taxon>
        <taxon>Spermatophyta</taxon>
        <taxon>Magnoliopsida</taxon>
        <taxon>Liliopsida</taxon>
        <taxon>Poales</taxon>
        <taxon>Poaceae</taxon>
        <taxon>PACMAD clade</taxon>
        <taxon>Panicoideae</taxon>
        <taxon>Panicodae</taxon>
        <taxon>Paniceae</taxon>
        <taxon>Melinidinae</taxon>
        <taxon>Urochloa</taxon>
    </lineage>
</organism>
<dbReference type="PANTHER" id="PTHR31325">
    <property type="entry name" value="OS01G0798800 PROTEIN-RELATED"/>
    <property type="match status" value="1"/>
</dbReference>
<name>A0ABC9AZQ2_9POAL</name>
<evidence type="ECO:0000313" key="3">
    <source>
        <dbReference type="EMBL" id="CAL4990923.1"/>
    </source>
</evidence>
<keyword evidence="4" id="KW-1185">Reference proteome</keyword>
<keyword evidence="1" id="KW-0812">Transmembrane</keyword>
<dbReference type="AlphaFoldDB" id="A0ABC9AZQ2"/>
<keyword evidence="1" id="KW-1133">Transmembrane helix</keyword>
<feature type="transmembrane region" description="Helical" evidence="1">
    <location>
        <begin position="54"/>
        <end position="75"/>
    </location>
</feature>
<feature type="transmembrane region" description="Helical" evidence="1">
    <location>
        <begin position="118"/>
        <end position="138"/>
    </location>
</feature>
<feature type="transmembrane region" description="Helical" evidence="1">
    <location>
        <begin position="23"/>
        <end position="42"/>
    </location>
</feature>
<feature type="transmembrane region" description="Helical" evidence="1">
    <location>
        <begin position="87"/>
        <end position="106"/>
    </location>
</feature>
<proteinExistence type="predicted"/>
<dbReference type="Pfam" id="PF04578">
    <property type="entry name" value="DUF594"/>
    <property type="match status" value="1"/>
</dbReference>
<protein>
    <recommendedName>
        <fullName evidence="2">DUF4220 domain-containing protein</fullName>
    </recommendedName>
</protein>
<evidence type="ECO:0000313" key="4">
    <source>
        <dbReference type="Proteomes" id="UP001497457"/>
    </source>
</evidence>
<evidence type="ECO:0000256" key="1">
    <source>
        <dbReference type="SAM" id="Phobius"/>
    </source>
</evidence>
<sequence>MAAANMALAPSPTTPKFDEVLDLFYVVALVSLAMVAIFLLHILGPLRRWLSHGLLHHTVVGVYALSYPLVGYTIGRMQSSRLYVNDYTVWAVFLLLLLSSTDSLTVCRLSDIDSWRSIYVKQLFKGFLLVSILLQLAYDMKQQNVHAGYLWYPLVAILFVIGLKSYVMIASIRMVSNSYLGKNVKVIADYMHHIVDNNLVAFDPVTMEGSQVYCRWRETLRQPAWAHTMCEGNLLLGDRGKPLRDVCLSMALSKMLNRRFAGFKISAAELEKTKDFVFKGLLSGDKQPHLRAFRIIEEELVFVHDMYYTRYSYLYRKGRYLALCLPVIMIALCSWLTVACLLVKGKHKHYVKGTNPELMFPTIIITVVLAFLEAYQVYLYMASGWFKVALIRSYVTAPLLQKCCCSEMIIRLLLMLKAFRPWQGKLGQYCFLENLGRKSKVMNCLHYATLRLVDKAMKGRNKNSVELSVDVKRAIVDSLLGSNGRLTNGLTSLQRSGIHADLSWACNATATDGTVTRTILVWHIATTLCEHQLDKEAKEEDAVKIASTLSKYCMHLLAFVPNLLPDHSSISESILDQSIEEAGELLKGTKDLESRCEKLMKIRTHNGGSGETPLVAQGAQLAMHLIEGIQEHALRWKVLSDFWAEMMLYVSPSDDARVHLELLAKGGEFITHLWALLTHAGVLKRDPTGPDNAV</sequence>
<reference evidence="4" key="1">
    <citation type="submission" date="2024-06" db="EMBL/GenBank/DDBJ databases">
        <authorList>
            <person name="Ryan C."/>
        </authorList>
    </citation>
    <scope>NUCLEOTIDE SEQUENCE [LARGE SCALE GENOMIC DNA]</scope>
</reference>
<dbReference type="InterPro" id="IPR025315">
    <property type="entry name" value="DUF4220"/>
</dbReference>
<keyword evidence="1" id="KW-0472">Membrane</keyword>
<dbReference type="Proteomes" id="UP001497457">
    <property type="component" value="Chromosome 24b"/>
</dbReference>
<accession>A0ABC9AZQ2</accession>
<dbReference type="Pfam" id="PF13968">
    <property type="entry name" value="DUF4220"/>
    <property type="match status" value="1"/>
</dbReference>
<feature type="transmembrane region" description="Helical" evidence="1">
    <location>
        <begin position="150"/>
        <end position="172"/>
    </location>
</feature>
<feature type="domain" description="DUF4220" evidence="2">
    <location>
        <begin position="62"/>
        <end position="433"/>
    </location>
</feature>
<gene>
    <name evidence="3" type="ORF">URODEC1_LOCUS60430</name>
</gene>
<dbReference type="InterPro" id="IPR007658">
    <property type="entry name" value="DUF594"/>
</dbReference>
<feature type="transmembrane region" description="Helical" evidence="1">
    <location>
        <begin position="358"/>
        <end position="381"/>
    </location>
</feature>
<feature type="transmembrane region" description="Helical" evidence="1">
    <location>
        <begin position="320"/>
        <end position="338"/>
    </location>
</feature>
<reference evidence="3 4" key="2">
    <citation type="submission" date="2024-10" db="EMBL/GenBank/DDBJ databases">
        <authorList>
            <person name="Ryan C."/>
        </authorList>
    </citation>
    <scope>NUCLEOTIDE SEQUENCE [LARGE SCALE GENOMIC DNA]</scope>
</reference>
<evidence type="ECO:0000259" key="2">
    <source>
        <dbReference type="Pfam" id="PF13968"/>
    </source>
</evidence>